<proteinExistence type="predicted"/>
<keyword evidence="3 10" id="KW-0808">Transferase</keyword>
<dbReference type="InterPro" id="IPR001173">
    <property type="entry name" value="Glyco_trans_2-like"/>
</dbReference>
<dbReference type="Gene3D" id="3.90.550.10">
    <property type="entry name" value="Spore Coat Polysaccharide Biosynthesis Protein SpsA, Chain A"/>
    <property type="match status" value="1"/>
</dbReference>
<feature type="domain" description="Glycosyltransferase 2-like" evidence="9">
    <location>
        <begin position="10"/>
        <end position="172"/>
    </location>
</feature>
<dbReference type="OrthoDB" id="9811884at2"/>
<keyword evidence="4 8" id="KW-0812">Transmembrane</keyword>
<evidence type="ECO:0000259" key="9">
    <source>
        <dbReference type="Pfam" id="PF00535"/>
    </source>
</evidence>
<protein>
    <submittedName>
        <fullName evidence="10">Glycosyltransferase</fullName>
    </submittedName>
</protein>
<feature type="transmembrane region" description="Helical" evidence="8">
    <location>
        <begin position="241"/>
        <end position="263"/>
    </location>
</feature>
<evidence type="ECO:0000256" key="3">
    <source>
        <dbReference type="ARBA" id="ARBA00022679"/>
    </source>
</evidence>
<dbReference type="SUPFAM" id="SSF53448">
    <property type="entry name" value="Nucleotide-diphospho-sugar transferases"/>
    <property type="match status" value="1"/>
</dbReference>
<keyword evidence="2" id="KW-0328">Glycosyltransferase</keyword>
<accession>A0A4V2NWS4</accession>
<dbReference type="GO" id="GO:0099621">
    <property type="term" value="F:undecaprenyl-phosphate 4-deoxy-4-formamido-L-arabinose transferase activity"/>
    <property type="evidence" value="ECO:0007669"/>
    <property type="project" value="TreeGrafter"/>
</dbReference>
<comment type="caution">
    <text evidence="10">The sequence shown here is derived from an EMBL/GenBank/DDBJ whole genome shotgun (WGS) entry which is preliminary data.</text>
</comment>
<feature type="transmembrane region" description="Helical" evidence="8">
    <location>
        <begin position="275"/>
        <end position="296"/>
    </location>
</feature>
<dbReference type="InterPro" id="IPR029044">
    <property type="entry name" value="Nucleotide-diphossugar_trans"/>
</dbReference>
<evidence type="ECO:0000256" key="8">
    <source>
        <dbReference type="SAM" id="Phobius"/>
    </source>
</evidence>
<dbReference type="PANTHER" id="PTHR48090:SF3">
    <property type="entry name" value="UNDECAPRENYL-PHOSPHATE 4-DEOXY-4-FORMAMIDO-L-ARABINOSE TRANSFERASE"/>
    <property type="match status" value="1"/>
</dbReference>
<keyword evidence="5" id="KW-0448">Lipopolysaccharide biosynthesis</keyword>
<dbReference type="Pfam" id="PF00535">
    <property type="entry name" value="Glycos_transf_2"/>
    <property type="match status" value="1"/>
</dbReference>
<evidence type="ECO:0000256" key="5">
    <source>
        <dbReference type="ARBA" id="ARBA00022985"/>
    </source>
</evidence>
<dbReference type="GO" id="GO:0005886">
    <property type="term" value="C:plasma membrane"/>
    <property type="evidence" value="ECO:0007669"/>
    <property type="project" value="TreeGrafter"/>
</dbReference>
<dbReference type="GO" id="GO:0009103">
    <property type="term" value="P:lipopolysaccharide biosynthetic process"/>
    <property type="evidence" value="ECO:0007669"/>
    <property type="project" value="UniProtKB-KW"/>
</dbReference>
<keyword evidence="7 8" id="KW-0472">Membrane</keyword>
<gene>
    <name evidence="10" type="ORF">EZJ19_01970</name>
</gene>
<dbReference type="PANTHER" id="PTHR48090">
    <property type="entry name" value="UNDECAPRENYL-PHOSPHATE 4-DEOXY-4-FORMAMIDO-L-ARABINOSE TRANSFERASE-RELATED"/>
    <property type="match status" value="1"/>
</dbReference>
<dbReference type="AlphaFoldDB" id="A0A4V2NWS4"/>
<dbReference type="InterPro" id="IPR050256">
    <property type="entry name" value="Glycosyltransferase_2"/>
</dbReference>
<sequence length="323" mass="36651">MTTSDSVRVSLIAPIYNEYENLPDLVAKVESVMSAQPDTWEFVCVDDGSRDGSDKLLTELAVSRPWLKPYFLRRNYGQSTAMQAGFDAARGDILVTIDGDMQNDPADIPRLLKMLDERPEIDIISGWRKNRQDKALMRKFPSKIANRLISSVTGVRLHDYGCSLKLYRREAVRFVKIYGELHRFIPALAHEYGAKVMETEVNHFPRTKGVSKYGIDRTIRVLLDLMWVKFMLRFLHRPMHAFGGIGAAMFFPGILILFYLAAIKLFGHADIGGRPLLQMGVMLTLMGTNFIGMGILGEMLTRIWHEPGGKAQYLLREPPGKRE</sequence>
<evidence type="ECO:0000313" key="10">
    <source>
        <dbReference type="EMBL" id="TCJ18502.1"/>
    </source>
</evidence>
<dbReference type="EMBL" id="SJZB01000010">
    <property type="protein sequence ID" value="TCJ18502.1"/>
    <property type="molecule type" value="Genomic_DNA"/>
</dbReference>
<organism evidence="10 11">
    <name type="scientific">Parasulfuritortus cantonensis</name>
    <dbReference type="NCBI Taxonomy" id="2528202"/>
    <lineage>
        <taxon>Bacteria</taxon>
        <taxon>Pseudomonadati</taxon>
        <taxon>Pseudomonadota</taxon>
        <taxon>Betaproteobacteria</taxon>
        <taxon>Nitrosomonadales</taxon>
        <taxon>Thiobacillaceae</taxon>
        <taxon>Parasulfuritortus</taxon>
    </lineage>
</organism>
<evidence type="ECO:0000256" key="4">
    <source>
        <dbReference type="ARBA" id="ARBA00022692"/>
    </source>
</evidence>
<keyword evidence="6 8" id="KW-1133">Transmembrane helix</keyword>
<evidence type="ECO:0000256" key="1">
    <source>
        <dbReference type="ARBA" id="ARBA00022475"/>
    </source>
</evidence>
<name>A0A4V2NWS4_9PROT</name>
<dbReference type="RefSeq" id="WP_131444626.1">
    <property type="nucleotide sequence ID" value="NZ_SJZB01000010.1"/>
</dbReference>
<keyword evidence="1" id="KW-1003">Cell membrane</keyword>
<evidence type="ECO:0000256" key="6">
    <source>
        <dbReference type="ARBA" id="ARBA00022989"/>
    </source>
</evidence>
<evidence type="ECO:0000256" key="7">
    <source>
        <dbReference type="ARBA" id="ARBA00023136"/>
    </source>
</evidence>
<evidence type="ECO:0000256" key="2">
    <source>
        <dbReference type="ARBA" id="ARBA00022676"/>
    </source>
</evidence>
<reference evidence="10 11" key="1">
    <citation type="submission" date="2019-03" db="EMBL/GenBank/DDBJ databases">
        <title>Genome sequence of Thiobacillaceae bacterium LSR1, a sulfur-oxidizing bacterium isolated from freshwater sediment.</title>
        <authorList>
            <person name="Li S."/>
        </authorList>
    </citation>
    <scope>NUCLEOTIDE SEQUENCE [LARGE SCALE GENOMIC DNA]</scope>
    <source>
        <strain evidence="10 11">LSR1</strain>
    </source>
</reference>
<dbReference type="CDD" id="cd04187">
    <property type="entry name" value="DPM1_like_bac"/>
    <property type="match status" value="1"/>
</dbReference>
<evidence type="ECO:0000313" key="11">
    <source>
        <dbReference type="Proteomes" id="UP000295443"/>
    </source>
</evidence>
<keyword evidence="11" id="KW-1185">Reference proteome</keyword>
<dbReference type="Proteomes" id="UP000295443">
    <property type="component" value="Unassembled WGS sequence"/>
</dbReference>